<evidence type="ECO:0000313" key="3">
    <source>
        <dbReference type="EMBL" id="KAJ5362807.1"/>
    </source>
</evidence>
<accession>A0A9W9RMC5</accession>
<dbReference type="Gene3D" id="2.30.60.10">
    <property type="entry name" value="Cyanovirin-N"/>
    <property type="match status" value="1"/>
</dbReference>
<dbReference type="PANTHER" id="PTHR42076:SF1">
    <property type="entry name" value="CYANOVIRIN-N DOMAIN-CONTAINING PROTEIN"/>
    <property type="match status" value="1"/>
</dbReference>
<gene>
    <name evidence="3" type="ORF">N7541_003651</name>
</gene>
<keyword evidence="4" id="KW-1185">Reference proteome</keyword>
<dbReference type="SUPFAM" id="SSF51322">
    <property type="entry name" value="Cyanovirin-N"/>
    <property type="match status" value="1"/>
</dbReference>
<reference evidence="3" key="2">
    <citation type="journal article" date="2023" name="IMA Fungus">
        <title>Comparative genomic study of the Penicillium genus elucidates a diverse pangenome and 15 lateral gene transfer events.</title>
        <authorList>
            <person name="Petersen C."/>
            <person name="Sorensen T."/>
            <person name="Nielsen M.R."/>
            <person name="Sondergaard T.E."/>
            <person name="Sorensen J.L."/>
            <person name="Fitzpatrick D.A."/>
            <person name="Frisvad J.C."/>
            <person name="Nielsen K.L."/>
        </authorList>
    </citation>
    <scope>NUCLEOTIDE SEQUENCE</scope>
    <source>
        <strain evidence="3">IBT 35675</strain>
    </source>
</reference>
<feature type="signal peptide" evidence="1">
    <location>
        <begin position="1"/>
        <end position="25"/>
    </location>
</feature>
<name>A0A9W9RMC5_PENBR</name>
<sequence length="125" mass="13699">MINSLHSLLCILLSQIDIMSFHASASNIELEDDHILKATLRNEDGDEEDSTLDLNEIIGNDNGHFAWGGGGFLDSADDVSFDIEGDEDAPILRAKLKDVDGDEHDADINLAERIGNDNGHLVFHE</sequence>
<dbReference type="InterPro" id="IPR011058">
    <property type="entry name" value="Cyanovirin-N"/>
</dbReference>
<evidence type="ECO:0000313" key="4">
    <source>
        <dbReference type="Proteomes" id="UP001148299"/>
    </source>
</evidence>
<protein>
    <submittedName>
        <fullName evidence="3">Cyanovirin-N</fullName>
    </submittedName>
</protein>
<dbReference type="AlphaFoldDB" id="A0A9W9RMC5"/>
<evidence type="ECO:0000256" key="1">
    <source>
        <dbReference type="SAM" id="SignalP"/>
    </source>
</evidence>
<keyword evidence="1" id="KW-0732">Signal</keyword>
<dbReference type="PANTHER" id="PTHR42076">
    <property type="entry name" value="CYANOVIRIN-N HOMOLOG"/>
    <property type="match status" value="1"/>
</dbReference>
<dbReference type="InterPro" id="IPR036673">
    <property type="entry name" value="Cyanovirin-N_sf"/>
</dbReference>
<organism evidence="3 4">
    <name type="scientific">Penicillium brevicompactum</name>
    <dbReference type="NCBI Taxonomy" id="5074"/>
    <lineage>
        <taxon>Eukaryota</taxon>
        <taxon>Fungi</taxon>
        <taxon>Dikarya</taxon>
        <taxon>Ascomycota</taxon>
        <taxon>Pezizomycotina</taxon>
        <taxon>Eurotiomycetes</taxon>
        <taxon>Eurotiomycetidae</taxon>
        <taxon>Eurotiales</taxon>
        <taxon>Aspergillaceae</taxon>
        <taxon>Penicillium</taxon>
    </lineage>
</organism>
<feature type="domain" description="Cyanovirin-N" evidence="2">
    <location>
        <begin position="20"/>
        <end position="123"/>
    </location>
</feature>
<proteinExistence type="predicted"/>
<reference evidence="3" key="1">
    <citation type="submission" date="2022-12" db="EMBL/GenBank/DDBJ databases">
        <authorList>
            <person name="Petersen C."/>
        </authorList>
    </citation>
    <scope>NUCLEOTIDE SEQUENCE</scope>
    <source>
        <strain evidence="3">IBT 35675</strain>
    </source>
</reference>
<dbReference type="EMBL" id="JAPZBR010000002">
    <property type="protein sequence ID" value="KAJ5362807.1"/>
    <property type="molecule type" value="Genomic_DNA"/>
</dbReference>
<feature type="chain" id="PRO_5040788630" evidence="1">
    <location>
        <begin position="26"/>
        <end position="125"/>
    </location>
</feature>
<evidence type="ECO:0000259" key="2">
    <source>
        <dbReference type="SMART" id="SM01111"/>
    </source>
</evidence>
<dbReference type="Proteomes" id="UP001148299">
    <property type="component" value="Unassembled WGS sequence"/>
</dbReference>
<dbReference type="SMART" id="SM01111">
    <property type="entry name" value="CVNH"/>
    <property type="match status" value="1"/>
</dbReference>
<dbReference type="Pfam" id="PF08881">
    <property type="entry name" value="CVNH"/>
    <property type="match status" value="1"/>
</dbReference>
<comment type="caution">
    <text evidence="3">The sequence shown here is derived from an EMBL/GenBank/DDBJ whole genome shotgun (WGS) entry which is preliminary data.</text>
</comment>